<dbReference type="CDD" id="cd00947">
    <property type="entry name" value="TBP_aldolase_IIB"/>
    <property type="match status" value="1"/>
</dbReference>
<dbReference type="InterPro" id="IPR013785">
    <property type="entry name" value="Aldolase_TIM"/>
</dbReference>
<protein>
    <submittedName>
        <fullName evidence="7">Class II fructose-1,6-bisphosphate aldolase</fullName>
        <ecNumber evidence="7">4.1.2.13</ecNumber>
    </submittedName>
</protein>
<sequence>MLVNASDMLKNAEAGHYALGAFNTNNLEWTLAILQAAEEAKSPLIMQCTGGAAKWMGSYKVCADMVKACVEALDITVPVALHLDHGSYEDCFKAMDAGFTSIMYDGSHEADFQTNLDRTKELVDLAHSRGLSIEAEVGGIGGTEDGVTSSGELADPEQCKQIADLGVDFLACGIGNIHGLYPKDWKGLSFERLGEIKALTGNLPLVLHGGTGIPEDQIKKAISLGVSKVNVNTDLQVVYAKAIREYVEAGKDQQGKGYDPRKLIKPAREAIVARTKELMKQFGSVNKA</sequence>
<comment type="cofactor">
    <cofactor evidence="6">
        <name>Zn(2+)</name>
        <dbReference type="ChEBI" id="CHEBI:29105"/>
    </cofactor>
    <text evidence="6">Binds 2 Zn(2+) ions per subunit. One is catalytic and the other provides a structural contribution.</text>
</comment>
<dbReference type="SUPFAM" id="SSF51569">
    <property type="entry name" value="Aldolase"/>
    <property type="match status" value="1"/>
</dbReference>
<feature type="binding site" evidence="6">
    <location>
        <position position="105"/>
    </location>
    <ligand>
        <name>Zn(2+)</name>
        <dbReference type="ChEBI" id="CHEBI:29105"/>
        <label>2</label>
    </ligand>
</feature>
<dbReference type="GO" id="GO:0006096">
    <property type="term" value="P:glycolytic process"/>
    <property type="evidence" value="ECO:0007669"/>
    <property type="project" value="InterPro"/>
</dbReference>
<evidence type="ECO:0000256" key="5">
    <source>
        <dbReference type="PIRSR" id="PIRSR001359-2"/>
    </source>
</evidence>
<feature type="binding site" evidence="5">
    <location>
        <position position="179"/>
    </location>
    <ligand>
        <name>dihydroxyacetone phosphate</name>
        <dbReference type="ChEBI" id="CHEBI:57642"/>
    </ligand>
</feature>
<feature type="binding site" evidence="6">
    <location>
        <position position="208"/>
    </location>
    <ligand>
        <name>Zn(2+)</name>
        <dbReference type="ChEBI" id="CHEBI:29105"/>
        <label>1</label>
        <note>catalytic</note>
    </ligand>
</feature>
<dbReference type="InterPro" id="IPR011289">
    <property type="entry name" value="Fruc_bis_ald_class-2"/>
</dbReference>
<evidence type="ECO:0000256" key="6">
    <source>
        <dbReference type="PIRSR" id="PIRSR001359-3"/>
    </source>
</evidence>
<dbReference type="PIRSF" id="PIRSF001359">
    <property type="entry name" value="F_bP_aldolase_II"/>
    <property type="match status" value="1"/>
</dbReference>
<keyword evidence="8" id="KW-1185">Reference proteome</keyword>
<dbReference type="GO" id="GO:0004332">
    <property type="term" value="F:fructose-bisphosphate aldolase activity"/>
    <property type="evidence" value="ECO:0007669"/>
    <property type="project" value="UniProtKB-EC"/>
</dbReference>
<reference evidence="7 8" key="1">
    <citation type="submission" date="2020-04" db="EMBL/GenBank/DDBJ databases">
        <title>Collinsella sp. KGMB02528 nov., an anaerobic actinobacterium isolated from human feces.</title>
        <authorList>
            <person name="Han K.-I."/>
            <person name="Eom M.K."/>
            <person name="Kim J.-S."/>
            <person name="Lee K.C."/>
            <person name="Suh M.K."/>
            <person name="Park S.-H."/>
            <person name="Lee J.H."/>
            <person name="Kang S.W."/>
            <person name="Park J.-E."/>
            <person name="Oh B.S."/>
            <person name="Yu S.Y."/>
            <person name="Choi S.-H."/>
            <person name="Lee D.H."/>
            <person name="Yoon H."/>
            <person name="Kim B.-Y."/>
            <person name="Lee J.H."/>
            <person name="Lee J.-S."/>
        </authorList>
    </citation>
    <scope>NUCLEOTIDE SEQUENCE [LARGE SCALE GENOMIC DNA]</scope>
    <source>
        <strain evidence="7 8">KGMB02528</strain>
    </source>
</reference>
<dbReference type="PROSITE" id="PS00806">
    <property type="entry name" value="ALDOLASE_CLASS_II_2"/>
    <property type="match status" value="1"/>
</dbReference>
<keyword evidence="2 6" id="KW-0862">Zinc</keyword>
<dbReference type="RefSeq" id="WP_169277505.1">
    <property type="nucleotide sequence ID" value="NZ_JABBCP010000004.1"/>
</dbReference>
<name>A0A7X9YHV3_9ACTN</name>
<feature type="binding site" evidence="5">
    <location>
        <begin position="230"/>
        <end position="233"/>
    </location>
    <ligand>
        <name>dihydroxyacetone phosphate</name>
        <dbReference type="ChEBI" id="CHEBI:57642"/>
    </ligand>
</feature>
<feature type="binding site" evidence="6">
    <location>
        <position position="178"/>
    </location>
    <ligand>
        <name>Zn(2+)</name>
        <dbReference type="ChEBI" id="CHEBI:29105"/>
        <label>1</label>
        <note>catalytic</note>
    </ligand>
</feature>
<dbReference type="AlphaFoldDB" id="A0A7X9YHV3"/>
<dbReference type="NCBIfam" id="TIGR01859">
    <property type="entry name" value="fruc_bis_ald"/>
    <property type="match status" value="1"/>
</dbReference>
<dbReference type="EC" id="4.1.2.13" evidence="7"/>
<evidence type="ECO:0000256" key="3">
    <source>
        <dbReference type="ARBA" id="ARBA00023239"/>
    </source>
</evidence>
<dbReference type="NCBIfam" id="TIGR00167">
    <property type="entry name" value="cbbA"/>
    <property type="match status" value="1"/>
</dbReference>
<dbReference type="Gene3D" id="3.20.20.70">
    <property type="entry name" value="Aldolase class I"/>
    <property type="match status" value="1"/>
</dbReference>
<dbReference type="GO" id="GO:0008270">
    <property type="term" value="F:zinc ion binding"/>
    <property type="evidence" value="ECO:0007669"/>
    <property type="project" value="InterPro"/>
</dbReference>
<evidence type="ECO:0000313" key="8">
    <source>
        <dbReference type="Proteomes" id="UP000546970"/>
    </source>
</evidence>
<evidence type="ECO:0000313" key="7">
    <source>
        <dbReference type="EMBL" id="NMF55862.1"/>
    </source>
</evidence>
<feature type="binding site" evidence="6">
    <location>
        <position position="85"/>
    </location>
    <ligand>
        <name>Zn(2+)</name>
        <dbReference type="ChEBI" id="CHEBI:29105"/>
        <label>1</label>
        <note>catalytic</note>
    </ligand>
</feature>
<feature type="binding site" evidence="5">
    <location>
        <begin position="209"/>
        <end position="211"/>
    </location>
    <ligand>
        <name>dihydroxyacetone phosphate</name>
        <dbReference type="ChEBI" id="CHEBI:57642"/>
    </ligand>
</feature>
<dbReference type="PANTHER" id="PTHR30304:SF0">
    <property type="entry name" value="D-TAGATOSE-1,6-BISPHOSPHATE ALDOLASE SUBUNIT GATY-RELATED"/>
    <property type="match status" value="1"/>
</dbReference>
<dbReference type="Pfam" id="PF01116">
    <property type="entry name" value="F_bP_aldolase"/>
    <property type="match status" value="1"/>
</dbReference>
<dbReference type="Proteomes" id="UP000546970">
    <property type="component" value="Unassembled WGS sequence"/>
</dbReference>
<feature type="active site" description="Proton donor" evidence="4">
    <location>
        <position position="84"/>
    </location>
</feature>
<dbReference type="EMBL" id="JABBCP010000004">
    <property type="protein sequence ID" value="NMF55862.1"/>
    <property type="molecule type" value="Genomic_DNA"/>
</dbReference>
<evidence type="ECO:0000256" key="4">
    <source>
        <dbReference type="PIRSR" id="PIRSR001359-1"/>
    </source>
</evidence>
<evidence type="ECO:0000256" key="2">
    <source>
        <dbReference type="ARBA" id="ARBA00022833"/>
    </source>
</evidence>
<dbReference type="InterPro" id="IPR000771">
    <property type="entry name" value="FBA_II"/>
</dbReference>
<keyword evidence="3 7" id="KW-0456">Lyase</keyword>
<keyword evidence="1 6" id="KW-0479">Metal-binding</keyword>
<dbReference type="PANTHER" id="PTHR30304">
    <property type="entry name" value="D-TAGATOSE-1,6-BISPHOSPHATE ALDOLASE"/>
    <property type="match status" value="1"/>
</dbReference>
<organism evidence="7 8">
    <name type="scientific">Collinsella acetigenes</name>
    <dbReference type="NCBI Taxonomy" id="2713419"/>
    <lineage>
        <taxon>Bacteria</taxon>
        <taxon>Bacillati</taxon>
        <taxon>Actinomycetota</taxon>
        <taxon>Coriobacteriia</taxon>
        <taxon>Coriobacteriales</taxon>
        <taxon>Coriobacteriaceae</taxon>
        <taxon>Collinsella</taxon>
    </lineage>
</organism>
<dbReference type="GO" id="GO:0030388">
    <property type="term" value="P:fructose 1,6-bisphosphate metabolic process"/>
    <property type="evidence" value="ECO:0007669"/>
    <property type="project" value="InterPro"/>
</dbReference>
<comment type="caution">
    <text evidence="7">The sequence shown here is derived from an EMBL/GenBank/DDBJ whole genome shotgun (WGS) entry which is preliminary data.</text>
</comment>
<proteinExistence type="predicted"/>
<evidence type="ECO:0000256" key="1">
    <source>
        <dbReference type="ARBA" id="ARBA00022723"/>
    </source>
</evidence>
<accession>A0A7X9YHV3</accession>
<dbReference type="InterPro" id="IPR050246">
    <property type="entry name" value="Class_II_FBP_aldolase"/>
</dbReference>
<feature type="binding site" evidence="6">
    <location>
        <position position="136"/>
    </location>
    <ligand>
        <name>Zn(2+)</name>
        <dbReference type="ChEBI" id="CHEBI:29105"/>
        <label>2</label>
    </ligand>
</feature>
<gene>
    <name evidence="7" type="primary">fba</name>
    <name evidence="7" type="ORF">HF320_05925</name>
</gene>